<dbReference type="PROSITE" id="PS52004">
    <property type="entry name" value="KS3_2"/>
    <property type="match status" value="1"/>
</dbReference>
<feature type="active site" description="Proton donor; for dehydratase activity" evidence="10">
    <location>
        <position position="1153"/>
    </location>
</feature>
<keyword evidence="1" id="KW-0596">Phosphopantetheine</keyword>
<dbReference type="Gene3D" id="3.40.50.12780">
    <property type="entry name" value="N-terminal domain of ligase-like"/>
    <property type="match status" value="1"/>
</dbReference>
<dbReference type="Gene3D" id="3.40.47.10">
    <property type="match status" value="1"/>
</dbReference>
<evidence type="ECO:0000256" key="4">
    <source>
        <dbReference type="ARBA" id="ARBA00022679"/>
    </source>
</evidence>
<dbReference type="Gene3D" id="3.40.50.720">
    <property type="entry name" value="NAD(P)-binding Rossmann-like Domain"/>
    <property type="match status" value="1"/>
</dbReference>
<dbReference type="SMART" id="SM00825">
    <property type="entry name" value="PKS_KS"/>
    <property type="match status" value="1"/>
</dbReference>
<evidence type="ECO:0000256" key="9">
    <source>
        <dbReference type="ARBA" id="ARBA00029454"/>
    </source>
</evidence>
<evidence type="ECO:0000313" key="15">
    <source>
        <dbReference type="EMBL" id="KJK77205.1"/>
    </source>
</evidence>
<dbReference type="PROSITE" id="PS50075">
    <property type="entry name" value="CARRIER"/>
    <property type="match status" value="2"/>
</dbReference>
<dbReference type="SUPFAM" id="SSF51735">
    <property type="entry name" value="NAD(P)-binding Rossmann-fold domains"/>
    <property type="match status" value="1"/>
</dbReference>
<dbReference type="Pfam" id="PF14765">
    <property type="entry name" value="PS-DH"/>
    <property type="match status" value="1"/>
</dbReference>
<dbReference type="InterPro" id="IPR036291">
    <property type="entry name" value="NAD(P)-bd_dom_sf"/>
</dbReference>
<keyword evidence="5" id="KW-0677">Repeat</keyword>
<dbReference type="InterPro" id="IPR001227">
    <property type="entry name" value="Ac_transferase_dom_sf"/>
</dbReference>
<evidence type="ECO:0000259" key="12">
    <source>
        <dbReference type="PROSITE" id="PS50075"/>
    </source>
</evidence>
<dbReference type="InterPro" id="IPR020807">
    <property type="entry name" value="PKS_DH"/>
</dbReference>
<name>A0A0D9NX77_METAN</name>
<dbReference type="Gene3D" id="3.30.559.10">
    <property type="entry name" value="Chloramphenicol acetyltransferase-like domain"/>
    <property type="match status" value="1"/>
</dbReference>
<keyword evidence="3" id="KW-0436">Ligase</keyword>
<dbReference type="SUPFAM" id="SSF55048">
    <property type="entry name" value="Probable ACP-binding domain of malonyl-CoA ACP transacylase"/>
    <property type="match status" value="1"/>
</dbReference>
<dbReference type="Pfam" id="PF16197">
    <property type="entry name" value="KAsynt_C_assoc"/>
    <property type="match status" value="1"/>
</dbReference>
<dbReference type="PANTHER" id="PTHR43775:SF20">
    <property type="entry name" value="HYBRID PKS-NRPS SYNTHETASE APDA"/>
    <property type="match status" value="1"/>
</dbReference>
<evidence type="ECO:0000259" key="13">
    <source>
        <dbReference type="PROSITE" id="PS52004"/>
    </source>
</evidence>
<dbReference type="Pfam" id="PF00501">
    <property type="entry name" value="AMP-binding"/>
    <property type="match status" value="1"/>
</dbReference>
<dbReference type="InterPro" id="IPR000873">
    <property type="entry name" value="AMP-dep_synth/lig_dom"/>
</dbReference>
<dbReference type="InterPro" id="IPR049900">
    <property type="entry name" value="PKS_mFAS_DH"/>
</dbReference>
<dbReference type="InterPro" id="IPR020845">
    <property type="entry name" value="AMP-binding_CS"/>
</dbReference>
<dbReference type="InterPro" id="IPR018201">
    <property type="entry name" value="Ketoacyl_synth_AS"/>
</dbReference>
<feature type="domain" description="Carrier" evidence="12">
    <location>
        <begin position="3541"/>
        <end position="3620"/>
    </location>
</feature>
<comment type="similarity">
    <text evidence="8">In the C-terminal section; belongs to the NRP synthetase family.</text>
</comment>
<dbReference type="InterPro" id="IPR014043">
    <property type="entry name" value="Acyl_transferase_dom"/>
</dbReference>
<evidence type="ECO:0000256" key="6">
    <source>
        <dbReference type="ARBA" id="ARBA00023002"/>
    </source>
</evidence>
<dbReference type="InterPro" id="IPR029063">
    <property type="entry name" value="SAM-dependent_MTases_sf"/>
</dbReference>
<dbReference type="GO" id="GO:0004312">
    <property type="term" value="F:fatty acid synthase activity"/>
    <property type="evidence" value="ECO:0007669"/>
    <property type="project" value="TreeGrafter"/>
</dbReference>
<dbReference type="InterPro" id="IPR042099">
    <property type="entry name" value="ANL_N_sf"/>
</dbReference>
<dbReference type="SUPFAM" id="SSF53901">
    <property type="entry name" value="Thiolase-like"/>
    <property type="match status" value="1"/>
</dbReference>
<feature type="domain" description="Carrier" evidence="12">
    <location>
        <begin position="2389"/>
        <end position="2466"/>
    </location>
</feature>
<dbReference type="PROSITE" id="PS00606">
    <property type="entry name" value="KS3_1"/>
    <property type="match status" value="1"/>
</dbReference>
<dbReference type="STRING" id="1291518.A0A0D9NX77"/>
<dbReference type="GO" id="GO:0006633">
    <property type="term" value="P:fatty acid biosynthetic process"/>
    <property type="evidence" value="ECO:0007669"/>
    <property type="project" value="InterPro"/>
</dbReference>
<evidence type="ECO:0000256" key="2">
    <source>
        <dbReference type="ARBA" id="ARBA00022553"/>
    </source>
</evidence>
<dbReference type="InterPro" id="IPR016039">
    <property type="entry name" value="Thiolase-like"/>
</dbReference>
<dbReference type="Gene3D" id="3.40.50.150">
    <property type="entry name" value="Vaccinia Virus protein VP39"/>
    <property type="match status" value="1"/>
</dbReference>
<dbReference type="InterPro" id="IPR016035">
    <property type="entry name" value="Acyl_Trfase/lysoPLipase"/>
</dbReference>
<feature type="region of interest" description="Disordered" evidence="11">
    <location>
        <begin position="2469"/>
        <end position="2541"/>
    </location>
</feature>
<dbReference type="Pfam" id="PF00698">
    <property type="entry name" value="Acyl_transf_1"/>
    <property type="match status" value="1"/>
</dbReference>
<dbReference type="InterPro" id="IPR020806">
    <property type="entry name" value="PKS_PP-bd"/>
</dbReference>
<dbReference type="EMBL" id="KE384739">
    <property type="protein sequence ID" value="KJK77205.1"/>
    <property type="molecule type" value="Genomic_DNA"/>
</dbReference>
<dbReference type="Gene3D" id="3.30.559.30">
    <property type="entry name" value="Nonribosomal peptide synthetase, condensation domain"/>
    <property type="match status" value="1"/>
</dbReference>
<dbReference type="CDD" id="cd02440">
    <property type="entry name" value="AdoMet_MTases"/>
    <property type="match status" value="1"/>
</dbReference>
<dbReference type="Pfam" id="PF00668">
    <property type="entry name" value="Condensation"/>
    <property type="match status" value="1"/>
</dbReference>
<dbReference type="InterPro" id="IPR001242">
    <property type="entry name" value="Condensation_dom"/>
</dbReference>
<reference evidence="16" key="1">
    <citation type="journal article" date="2014" name="BMC Genomics">
        <title>The genome sequence of the biocontrol fungus Metarhizium anisopliae and comparative genomics of Metarhizium species.</title>
        <authorList>
            <person name="Pattemore J.A."/>
            <person name="Hane J.K."/>
            <person name="Williams A.H."/>
            <person name="Wilson B.A."/>
            <person name="Stodart B.J."/>
            <person name="Ash G.J."/>
        </authorList>
    </citation>
    <scope>NUCLEOTIDE SEQUENCE [LARGE SCALE GENOMIC DNA]</scope>
    <source>
        <strain evidence="16">BRIP 53293</strain>
    </source>
</reference>
<feature type="compositionally biased region" description="Polar residues" evidence="11">
    <location>
        <begin position="2504"/>
        <end position="2541"/>
    </location>
</feature>
<evidence type="ECO:0000256" key="1">
    <source>
        <dbReference type="ARBA" id="ARBA00022450"/>
    </source>
</evidence>
<dbReference type="Pfam" id="PF00550">
    <property type="entry name" value="PP-binding"/>
    <property type="match status" value="2"/>
</dbReference>
<dbReference type="InterPro" id="IPR049551">
    <property type="entry name" value="PKS_DH_C"/>
</dbReference>
<dbReference type="InterPro" id="IPR016036">
    <property type="entry name" value="Malonyl_transacylase_ACP-bd"/>
</dbReference>
<dbReference type="GO" id="GO:0004315">
    <property type="term" value="F:3-oxoacyl-[acyl-carrier-protein] synthase activity"/>
    <property type="evidence" value="ECO:0007669"/>
    <property type="project" value="InterPro"/>
</dbReference>
<dbReference type="InterPro" id="IPR057326">
    <property type="entry name" value="KR_dom"/>
</dbReference>
<evidence type="ECO:0000256" key="7">
    <source>
        <dbReference type="ARBA" id="ARBA00023268"/>
    </source>
</evidence>
<dbReference type="PROSITE" id="PS00012">
    <property type="entry name" value="PHOSPHOPANTETHEINE"/>
    <property type="match status" value="1"/>
</dbReference>
<dbReference type="SUPFAM" id="SSF56801">
    <property type="entry name" value="Acetyl-CoA synthetase-like"/>
    <property type="match status" value="1"/>
</dbReference>
<comment type="similarity">
    <text evidence="9">Belongs to the NRP synthetase family.</text>
</comment>
<gene>
    <name evidence="15" type="ORF">H634G_07512</name>
</gene>
<dbReference type="GO" id="GO:0016491">
    <property type="term" value="F:oxidoreductase activity"/>
    <property type="evidence" value="ECO:0007669"/>
    <property type="project" value="UniProtKB-KW"/>
</dbReference>
<evidence type="ECO:0000313" key="16">
    <source>
        <dbReference type="Proteomes" id="UP000054544"/>
    </source>
</evidence>
<accession>A0A0D9NX77</accession>
<keyword evidence="4" id="KW-0808">Transferase</keyword>
<dbReference type="Pfam" id="PF21089">
    <property type="entry name" value="PKS_DH_N"/>
    <property type="match status" value="1"/>
</dbReference>
<sequence>MYEPVAIVGTACRFPGAANSPSRLWDLLKEPRDVVKDFPLERLNMGNFYNDNGETHGRTNVHHKSYLLEEDVRHFDAAFFRINPKEAADMDPQQRILLETVYESFESAGWSLNHVDGSPTSVHVGVMTDDYTLISSRDPDMLGSHAATGLSRAILSNRISYAFNLQGPSMTLDTACSSSLVALHLAIQGLHSGEAVQAVVAGTNLLMDTIWYIAESSMHMLSSDSHSRMWDKDASGYARGEGCAAVVLKPLSKAIADGDNIECVIRATGVNSDGRSNGITMPTPTAQAALIRETYGVAGLDPITDRCQYFECHGTGTQAGDPVEAQAIRDAFFPNGQHKEHDILYCGSIKTIIGHLEGCAGLAGLIKASLAIQNKAIPPNLHFHQLNPRVEPFYNNLEIPTSLLPWPETHSQPRRASINSFGFGGTNAHAILESYEPSDAASPSSLSSSVHTTMVGGRLVGPFVFSARTPSSLLNSLKKLLGHLRANSSLDLDSLSNSLHSKRSVFPYRVTIPSALDRDDLIQRLEDQVNTVATSTLSPLGGGTGDEPRILGVFTGQGAQAPRMGYALLQHCKLFQDSIKECDLALKLIPDPPEWSLAEELAADAATSRASQAKFSQPLCTAVQIGLVDLLRASGIRFCAVVGHSSGEIGAAYAAGLLTRRDAMGISYYRGHVAHLAQGNGGRSGGMMAVATSLDDAMALCSEQQFKGRITIAASNSPSSTTLSGDADAVMEAKRVLDERNIQARVLQVDTAYHSHQMLACVDAYAAHLKQLNVRVQTPASDDDCRWYSSVKTNTDILANPPEFGLEGQYWLDNMVQPVYFSEAVKLAVQDASTKFSAAIEVGPHPALRGPLKQTLTQSIDYTPHYAPLLSRDGDSIETFSEALAALWTISPSSIDFGGWRRAFGLVAQPQTIKNLPPYSWDHTQIHWRESRVVQNYRLGKQLPHDLLGRLWNDSQYEQVWRNIFLLHEMPWLKGHVFQNQVLFPATGYISLAVDAAKAFVKGRAIKLIQVEDLLITTALAIGERDEVEVLFIIRSHVSPQNVEAGCVLEAEFACYSYPDQRDADRTCHGRLRIHLGESESADLAPVCISEVNLTPFNIDRFYGAASEMGFQYQGPFRGLTSLNRCWGHAKAVASWSTEDLNIDCTLHPAILDVALQAGLSTFLSAAENSMASSYLPVGIKRVVVNPNERFRGPNRSTNVDIEAYMVSRGIGKLMEIDINLRDQMSLHGDVCGIQMEGVSFKAISDPQPSDDRNILAKTVWGLDVAYGLIHPLADAVPLGPPLYTLEDYERVALFYLQSLAHSVNKQELERLKPQHQQLIYYINAIMTKVRTGDQSHLRREWLEDDSATIEDVLSRYPGDVDMAMLKVNGEKSISLLRGDYESTNEVLEMSSKSSYQDTQSFLLCIQFISQLVRQVSHKFPRTNLLEICTGTGSAAASVFDAIGDAYESYTCAGSSETVLSRLKESLVPTDLNKIGSFKHLDFETDLTSQEDDLGLYDVVIVTGLLRASPTLAQVVQNLRRVLRPGGFLISMALTGASLRPIALMGGLENWSRGSNSRATDGYAVKTGDLDKLLHRSGFSGIDCILHDQPDSRMHGVSVFSAQAVDDRFEILRDPLLAMGMIPPNPVTIIGGETSRVSSLIRGIDKLLRAWAPEIQAYGRFDEVDMSRIQPASSVIVLQELDRPLFSSFPTENEMENLKEVLGTCKNTLWVTSGRLVDDPYANIMIGIGRSLRLELTHVSLQFLDFDAQDEWDVHVLVRQFLRLVFSSSSPDTTEGMLWKEEPEVVIKDSHMIVDRIVVNDESNEIYNSGRRRVVKLVGPDEPIETAQDADSPESQLVCSRGIDILEGDVPVHVKLSVALHSESKFPCFLSYGQLKYGQETVLTLSRKDASIASIGNKSIARSSLAQNCDATTLVNLASCLIASHIVSRMLSDGTTLVCGASQELARVTSSLAARSGRKVLFVKVTSKQQSERAEWISIHPHQSTRSIHKLIPSDTAALFDLSQTDTKVVLPYLPTSCTIQGFDTRSLTQQSVEEAIEIYQMQQDVFRTASTPTIVDIKDVPQRRNANPGHLSAVTKWDREAQISVTRQPLDPSTLISPNKTYFLVGMASDLGQSLTYFLVRGGARYIVLSSRNPKEQPWVKDLRRDGIDIRVVKMDVTDRSQVRETVSLLRRTMPQIGGVTNAALVLEPGVFANLSAESIGKQLQPKVSGTAHLDDEFRTDKLDFFMAFGSLLTVCGNAGQPMYHAGNTFMMSMVRNRRRRGLAASILNFGMLVDVGYVARSDRSGSSNVEEWLRSFVPTALSEADFHHVILQGIVEGNPATGSGEVIMGLETFTDWGQAVRPSWVDSAFLSHMVRVSKSIGKETIDKAPASTQQWELDLENSSSVDEAVPPITELLSAKIESMIHVSLHSIHPDEPLSHLGIDSINAIAIRKWFREKMAVDISMLKIFGRDSSSSIIRTVAEQYLDKKSTKNPEPANVKTQPTPQGEVRRESATLMPKATLTGETQLNTSAMSTPTTNSINNEASPTSYQQSTTESSIATPEPDLEYLQSERLSYAQSGWFYLNTISETPSSFNLTVKINIKGQLSVNRFSRAFDATMLHYDALQTCFLATAESSEPRQHVIKRKRQSRLTLLHSTAETGAADVKKAFEETAKHEYDLSIGDTLHATLISHGEQSHTLVLGFHNIAIDAFSMAHLMGDIGRAYQFAPLSPNPTSYLDFTRQQFDDIRSGRFVDSFEYWKKLLNPAPEPLPLLPLAKVKTRRRQRAYGHHYIETVLDGDLVQRIDKVIQHHHVTPMQFYLSALHVLLCRLLNIDDLCIGVVFNGRDPTSKFGGTVGHLADVLPLRSKGVLGKSFLNVLKDTAQTLLDCLDNANIPFAAILEKMRPETSEGNMPMFQVAYDYRGVEESRLSPMGGCTLTLGELNYTTLYDMTVDVLHTASGDHVLNMRLSDDFYSIEATQFMMETFINVLETISQEPTASVKDYKLFSNAQIQQAATAAEGPELQYSWPNSLCERFYQVATSFPKSVAVKHGSETITYCQLRAKAGLYARILIEANITKGSRVAVHCEPSIEFYAVMLAVFHVGAVFVPLDVSLPAARRKTILRACNPDVLVFHGATAASAIAETADHVIKSFDITKLAQDLQEDSPIPERVPCEAESDSCILFTSGSTGAPKGIRLHQRALMMYAEFASRTHGFGQITVLQQTSFGFDLSLAQIYSAFTNGGMLVVAPVEARGDPDMLSRLMVDEKIEYTMCTPSEYGLLLTYADAALRQCHSWRFAGTAGEALPQLVVDGIRGLKLPNLTLTDCYGPTEAFIVTCRDIPVRAAAGYDESEDQNGSVGHALPNTSIYITSEHDGSLLPQGMAGEICIGGAGVANGYLSPEMSDAKFVKNPFATAKHVDARFSTMYKSGDRGILHPDGSVIFLGRTRGGNAVVKLRGLRVDLGEVAGAVLEAAPNDLINAAVTVRSDAQLLVCHVVFRHGKTLSNEQLTELVRTMTLPRYMIPSAIVPLERLPMTPNGKLDTAALEALPLPLLSRQEQGEADMTETEAILRNLWMNIIGEVAESADIGPSSSFFLIGGNSLHLVHLQYAIRARIGVKVHLRILEQAVDLRAMANIVDKTSRIILSEIFFVFDMDGLVSSFAVELHPVSIEVPILHNDNFFLGAKSSQLSKVDIPIGIIIRANEFFIVNSDAANFAAENRVDPRDGT</sequence>
<dbReference type="InterPro" id="IPR036736">
    <property type="entry name" value="ACP-like_sf"/>
</dbReference>
<dbReference type="InterPro" id="IPR014030">
    <property type="entry name" value="Ketoacyl_synth_N"/>
</dbReference>
<dbReference type="Proteomes" id="UP000054544">
    <property type="component" value="Unassembled WGS sequence"/>
</dbReference>
<keyword evidence="7" id="KW-0511">Multifunctional enzyme</keyword>
<dbReference type="SMART" id="SM00826">
    <property type="entry name" value="PKS_DH"/>
    <property type="match status" value="1"/>
</dbReference>
<dbReference type="InterPro" id="IPR050091">
    <property type="entry name" value="PKS_NRPS_Biosynth_Enz"/>
</dbReference>
<dbReference type="Gene3D" id="3.10.129.110">
    <property type="entry name" value="Polyketide synthase dehydratase"/>
    <property type="match status" value="1"/>
</dbReference>
<dbReference type="OrthoDB" id="416786at2759"/>
<proteinExistence type="inferred from homology"/>
<feature type="region of interest" description="N-terminal hotdog fold" evidence="10">
    <location>
        <begin position="945"/>
        <end position="1081"/>
    </location>
</feature>
<dbReference type="SMART" id="SM00822">
    <property type="entry name" value="PKS_KR"/>
    <property type="match status" value="1"/>
</dbReference>
<dbReference type="Pfam" id="PF08659">
    <property type="entry name" value="KR"/>
    <property type="match status" value="1"/>
</dbReference>
<dbReference type="CDD" id="cd19532">
    <property type="entry name" value="C_PKS-NRPS"/>
    <property type="match status" value="1"/>
</dbReference>
<organism evidence="15 16">
    <name type="scientific">Metarhizium anisopliae BRIP 53293</name>
    <dbReference type="NCBI Taxonomy" id="1291518"/>
    <lineage>
        <taxon>Eukaryota</taxon>
        <taxon>Fungi</taxon>
        <taxon>Dikarya</taxon>
        <taxon>Ascomycota</taxon>
        <taxon>Pezizomycotina</taxon>
        <taxon>Sordariomycetes</taxon>
        <taxon>Hypocreomycetidae</taxon>
        <taxon>Hypocreales</taxon>
        <taxon>Clavicipitaceae</taxon>
        <taxon>Metarhizium</taxon>
    </lineage>
</organism>
<dbReference type="SMART" id="SM00827">
    <property type="entry name" value="PKS_AT"/>
    <property type="match status" value="1"/>
</dbReference>
<dbReference type="InterPro" id="IPR032821">
    <property type="entry name" value="PKS_assoc"/>
</dbReference>
<dbReference type="GO" id="GO:0031177">
    <property type="term" value="F:phosphopantetheine binding"/>
    <property type="evidence" value="ECO:0007669"/>
    <property type="project" value="InterPro"/>
</dbReference>
<dbReference type="InterPro" id="IPR009081">
    <property type="entry name" value="PP-bd_ACP"/>
</dbReference>
<dbReference type="PROSITE" id="PS52019">
    <property type="entry name" value="PKS_MFAS_DH"/>
    <property type="match status" value="1"/>
</dbReference>
<evidence type="ECO:0000256" key="5">
    <source>
        <dbReference type="ARBA" id="ARBA00022737"/>
    </source>
</evidence>
<dbReference type="SMART" id="SM00823">
    <property type="entry name" value="PKS_PP"/>
    <property type="match status" value="1"/>
</dbReference>
<evidence type="ECO:0000256" key="3">
    <source>
        <dbReference type="ARBA" id="ARBA00022598"/>
    </source>
</evidence>
<keyword evidence="16" id="KW-1185">Reference proteome</keyword>
<dbReference type="Gene3D" id="1.10.1200.10">
    <property type="entry name" value="ACP-like"/>
    <property type="match status" value="2"/>
</dbReference>
<dbReference type="PANTHER" id="PTHR43775">
    <property type="entry name" value="FATTY ACID SYNTHASE"/>
    <property type="match status" value="1"/>
</dbReference>
<dbReference type="Gene3D" id="3.40.366.10">
    <property type="entry name" value="Malonyl-Coenzyme A Acyl Carrier Protein, domain 2"/>
    <property type="match status" value="1"/>
</dbReference>
<dbReference type="GO" id="GO:0016874">
    <property type="term" value="F:ligase activity"/>
    <property type="evidence" value="ECO:0007669"/>
    <property type="project" value="UniProtKB-KW"/>
</dbReference>
<dbReference type="InterPro" id="IPR049552">
    <property type="entry name" value="PKS_DH_N"/>
</dbReference>
<dbReference type="InterPro" id="IPR020841">
    <property type="entry name" value="PKS_Beta-ketoAc_synthase_dom"/>
</dbReference>
<dbReference type="InterPro" id="IPR045851">
    <property type="entry name" value="AMP-bd_C_sf"/>
</dbReference>
<protein>
    <submittedName>
        <fullName evidence="15">Lovastatin nonaketide synthase</fullName>
    </submittedName>
</protein>
<keyword evidence="6" id="KW-0560">Oxidoreductase</keyword>
<dbReference type="InterPro" id="IPR042104">
    <property type="entry name" value="PKS_dehydratase_sf"/>
</dbReference>
<dbReference type="SUPFAM" id="SSF52151">
    <property type="entry name" value="FabD/lysophospholipase-like"/>
    <property type="match status" value="1"/>
</dbReference>
<feature type="domain" description="PKS/mFAS DH" evidence="14">
    <location>
        <begin position="945"/>
        <end position="1250"/>
    </location>
</feature>
<dbReference type="GO" id="GO:0044550">
    <property type="term" value="P:secondary metabolite biosynthetic process"/>
    <property type="evidence" value="ECO:0007669"/>
    <property type="project" value="TreeGrafter"/>
</dbReference>
<dbReference type="InterPro" id="IPR023213">
    <property type="entry name" value="CAT-like_dom_sf"/>
</dbReference>
<dbReference type="InterPro" id="IPR013968">
    <property type="entry name" value="PKS_KR"/>
</dbReference>
<dbReference type="InterPro" id="IPR006162">
    <property type="entry name" value="Ppantetheine_attach_site"/>
</dbReference>
<evidence type="ECO:0000259" key="14">
    <source>
        <dbReference type="PROSITE" id="PS52019"/>
    </source>
</evidence>
<dbReference type="SUPFAM" id="SSF52777">
    <property type="entry name" value="CoA-dependent acyltransferases"/>
    <property type="match status" value="2"/>
</dbReference>
<dbReference type="PROSITE" id="PS00455">
    <property type="entry name" value="AMP_BINDING"/>
    <property type="match status" value="1"/>
</dbReference>
<dbReference type="CDD" id="cd05930">
    <property type="entry name" value="A_NRPS"/>
    <property type="match status" value="1"/>
</dbReference>
<dbReference type="Gene3D" id="3.30.300.30">
    <property type="match status" value="1"/>
</dbReference>
<keyword evidence="2" id="KW-0597">Phosphoprotein</keyword>
<feature type="region of interest" description="C-terminal hotdog fold" evidence="10">
    <location>
        <begin position="1094"/>
        <end position="1250"/>
    </location>
</feature>
<dbReference type="Pfam" id="PF02801">
    <property type="entry name" value="Ketoacyl-synt_C"/>
    <property type="match status" value="1"/>
</dbReference>
<dbReference type="SUPFAM" id="SSF53335">
    <property type="entry name" value="S-adenosyl-L-methionine-dependent methyltransferases"/>
    <property type="match status" value="1"/>
</dbReference>
<feature type="active site" description="Proton acceptor; for dehydratase activity" evidence="10">
    <location>
        <position position="976"/>
    </location>
</feature>
<dbReference type="Pfam" id="PF00109">
    <property type="entry name" value="ketoacyl-synt"/>
    <property type="match status" value="1"/>
</dbReference>
<dbReference type="CDD" id="cd00833">
    <property type="entry name" value="PKS"/>
    <property type="match status" value="1"/>
</dbReference>
<evidence type="ECO:0000256" key="10">
    <source>
        <dbReference type="PROSITE-ProRule" id="PRU01363"/>
    </source>
</evidence>
<evidence type="ECO:0000256" key="11">
    <source>
        <dbReference type="SAM" id="MobiDB-lite"/>
    </source>
</evidence>
<feature type="domain" description="Ketosynthase family 3 (KS3)" evidence="13">
    <location>
        <begin position="2"/>
        <end position="434"/>
    </location>
</feature>
<evidence type="ECO:0000256" key="8">
    <source>
        <dbReference type="ARBA" id="ARBA00029443"/>
    </source>
</evidence>
<dbReference type="SUPFAM" id="SSF47336">
    <property type="entry name" value="ACP-like"/>
    <property type="match status" value="2"/>
</dbReference>
<dbReference type="InterPro" id="IPR014031">
    <property type="entry name" value="Ketoacyl_synth_C"/>
</dbReference>